<sequence>MVNTKAVGEPRRLRFVSAVVTVYVAIVIGTVAALGAMSSAAPEQATDEAWGHALVVLVFAILLPVRLRSARSGNTKAVRALGIIAAVLLVVNLVEAALPGVFPAWMRVEMAAIALLMLAMLVLVRRSARR</sequence>
<evidence type="ECO:0000256" key="1">
    <source>
        <dbReference type="SAM" id="Phobius"/>
    </source>
</evidence>
<feature type="transmembrane region" description="Helical" evidence="1">
    <location>
        <begin position="15"/>
        <end position="37"/>
    </location>
</feature>
<dbReference type="AlphaFoldDB" id="A0A3N1D2D5"/>
<feature type="transmembrane region" description="Helical" evidence="1">
    <location>
        <begin position="77"/>
        <end position="98"/>
    </location>
</feature>
<keyword evidence="3" id="KW-1185">Reference proteome</keyword>
<dbReference type="EMBL" id="RJKE01000001">
    <property type="protein sequence ID" value="ROO87650.1"/>
    <property type="molecule type" value="Genomic_DNA"/>
</dbReference>
<organism evidence="2 3">
    <name type="scientific">Actinocorallia herbida</name>
    <dbReference type="NCBI Taxonomy" id="58109"/>
    <lineage>
        <taxon>Bacteria</taxon>
        <taxon>Bacillati</taxon>
        <taxon>Actinomycetota</taxon>
        <taxon>Actinomycetes</taxon>
        <taxon>Streptosporangiales</taxon>
        <taxon>Thermomonosporaceae</taxon>
        <taxon>Actinocorallia</taxon>
    </lineage>
</organism>
<keyword evidence="1" id="KW-0472">Membrane</keyword>
<evidence type="ECO:0000313" key="2">
    <source>
        <dbReference type="EMBL" id="ROO87650.1"/>
    </source>
</evidence>
<feature type="transmembrane region" description="Helical" evidence="1">
    <location>
        <begin position="49"/>
        <end position="65"/>
    </location>
</feature>
<keyword evidence="1" id="KW-1133">Transmembrane helix</keyword>
<feature type="transmembrane region" description="Helical" evidence="1">
    <location>
        <begin position="104"/>
        <end position="124"/>
    </location>
</feature>
<dbReference type="Proteomes" id="UP000272400">
    <property type="component" value="Unassembled WGS sequence"/>
</dbReference>
<evidence type="ECO:0000313" key="3">
    <source>
        <dbReference type="Proteomes" id="UP000272400"/>
    </source>
</evidence>
<gene>
    <name evidence="2" type="ORF">EDD29_5274</name>
</gene>
<dbReference type="OrthoDB" id="4571858at2"/>
<reference evidence="2 3" key="1">
    <citation type="submission" date="2018-11" db="EMBL/GenBank/DDBJ databases">
        <title>Sequencing the genomes of 1000 actinobacteria strains.</title>
        <authorList>
            <person name="Klenk H.-P."/>
        </authorList>
    </citation>
    <scope>NUCLEOTIDE SEQUENCE [LARGE SCALE GENOMIC DNA]</scope>
    <source>
        <strain evidence="2 3">DSM 44254</strain>
    </source>
</reference>
<name>A0A3N1D2D5_9ACTN</name>
<dbReference type="RefSeq" id="WP_123666911.1">
    <property type="nucleotide sequence ID" value="NZ_RJKE01000001.1"/>
</dbReference>
<comment type="caution">
    <text evidence="2">The sequence shown here is derived from an EMBL/GenBank/DDBJ whole genome shotgun (WGS) entry which is preliminary data.</text>
</comment>
<proteinExistence type="predicted"/>
<protein>
    <submittedName>
        <fullName evidence="2">Uncharacterized protein</fullName>
    </submittedName>
</protein>
<accession>A0A3N1D2D5</accession>
<keyword evidence="1" id="KW-0812">Transmembrane</keyword>